<keyword evidence="2" id="KW-0732">Signal</keyword>
<dbReference type="Proteomes" id="UP000631300">
    <property type="component" value="Unassembled WGS sequence"/>
</dbReference>
<dbReference type="PROSITE" id="PS51257">
    <property type="entry name" value="PROKAR_LIPOPROTEIN"/>
    <property type="match status" value="1"/>
</dbReference>
<reference evidence="3" key="2">
    <citation type="submission" date="2020-09" db="EMBL/GenBank/DDBJ databases">
        <authorList>
            <person name="Sun Q."/>
            <person name="Kim S."/>
        </authorList>
    </citation>
    <scope>NUCLEOTIDE SEQUENCE</scope>
    <source>
        <strain evidence="3">KCTC 22164</strain>
    </source>
</reference>
<keyword evidence="4" id="KW-1185">Reference proteome</keyword>
<accession>A0A918JD66</accession>
<sequence>MRIIAVALLGATITGCASLMENASSPSPTETSEPIATPVVQEKEFCLVSDKHDDIQNNCDLGHWINLWVEADRTAWPARKAKMADLSSSFEDTLHKVLLSMPTDTPYQDRLRAQRLLKDLTPLLTPEATLVVSTMLSKPNEQLLEFESAISLLSRVNTRQTSTIDNLKAELKAQQDKVEELLQIEASLMDKNRSNQQ</sequence>
<reference evidence="3" key="1">
    <citation type="journal article" date="2014" name="Int. J. Syst. Evol. Microbiol.">
        <title>Complete genome sequence of Corynebacterium casei LMG S-19264T (=DSM 44701T), isolated from a smear-ripened cheese.</title>
        <authorList>
            <consortium name="US DOE Joint Genome Institute (JGI-PGF)"/>
            <person name="Walter F."/>
            <person name="Albersmeier A."/>
            <person name="Kalinowski J."/>
            <person name="Ruckert C."/>
        </authorList>
    </citation>
    <scope>NUCLEOTIDE SEQUENCE</scope>
    <source>
        <strain evidence="3">KCTC 22164</strain>
    </source>
</reference>
<evidence type="ECO:0000313" key="3">
    <source>
        <dbReference type="EMBL" id="GGW74810.1"/>
    </source>
</evidence>
<evidence type="ECO:0000256" key="2">
    <source>
        <dbReference type="SAM" id="SignalP"/>
    </source>
</evidence>
<evidence type="ECO:0008006" key="5">
    <source>
        <dbReference type="Google" id="ProtNLM"/>
    </source>
</evidence>
<proteinExistence type="predicted"/>
<keyword evidence="1" id="KW-0175">Coiled coil</keyword>
<dbReference type="EMBL" id="BMXP01000001">
    <property type="protein sequence ID" value="GGW74810.1"/>
    <property type="molecule type" value="Genomic_DNA"/>
</dbReference>
<dbReference type="RefSeq" id="WP_189403373.1">
    <property type="nucleotide sequence ID" value="NZ_BMXP01000001.1"/>
</dbReference>
<evidence type="ECO:0000313" key="4">
    <source>
        <dbReference type="Proteomes" id="UP000631300"/>
    </source>
</evidence>
<dbReference type="AlphaFoldDB" id="A0A918JD66"/>
<name>A0A918JD66_9ALTE</name>
<feature type="signal peptide" evidence="2">
    <location>
        <begin position="1"/>
        <end position="17"/>
    </location>
</feature>
<gene>
    <name evidence="3" type="ORF">GCM10007391_03640</name>
</gene>
<protein>
    <recommendedName>
        <fullName evidence="5">YfhG lipoprotein</fullName>
    </recommendedName>
</protein>
<feature type="chain" id="PRO_5037815580" description="YfhG lipoprotein" evidence="2">
    <location>
        <begin position="18"/>
        <end position="197"/>
    </location>
</feature>
<organism evidence="3 4">
    <name type="scientific">Alteromonas halophila</name>
    <dbReference type="NCBI Taxonomy" id="516698"/>
    <lineage>
        <taxon>Bacteria</taxon>
        <taxon>Pseudomonadati</taxon>
        <taxon>Pseudomonadota</taxon>
        <taxon>Gammaproteobacteria</taxon>
        <taxon>Alteromonadales</taxon>
        <taxon>Alteromonadaceae</taxon>
        <taxon>Alteromonas/Salinimonas group</taxon>
        <taxon>Alteromonas</taxon>
    </lineage>
</organism>
<comment type="caution">
    <text evidence="3">The sequence shown here is derived from an EMBL/GenBank/DDBJ whole genome shotgun (WGS) entry which is preliminary data.</text>
</comment>
<feature type="coiled-coil region" evidence="1">
    <location>
        <begin position="157"/>
        <end position="184"/>
    </location>
</feature>
<evidence type="ECO:0000256" key="1">
    <source>
        <dbReference type="SAM" id="Coils"/>
    </source>
</evidence>